<evidence type="ECO:0000259" key="2">
    <source>
        <dbReference type="SMART" id="SM00507"/>
    </source>
</evidence>
<dbReference type="Proteomes" id="UP000186292">
    <property type="component" value="Unassembled WGS sequence"/>
</dbReference>
<dbReference type="InterPro" id="IPR002711">
    <property type="entry name" value="HNH"/>
</dbReference>
<dbReference type="OrthoDB" id="4412276at2"/>
<evidence type="ECO:0000313" key="4">
    <source>
        <dbReference type="Proteomes" id="UP000186292"/>
    </source>
</evidence>
<dbReference type="InterPro" id="IPR003615">
    <property type="entry name" value="HNH_nuc"/>
</dbReference>
<gene>
    <name evidence="3" type="ORF">SAMN05444817_103257</name>
</gene>
<dbReference type="EMBL" id="FTOF01000003">
    <property type="protein sequence ID" value="SIS43848.1"/>
    <property type="molecule type" value="Genomic_DNA"/>
</dbReference>
<protein>
    <submittedName>
        <fullName evidence="3">HNH endonuclease</fullName>
    </submittedName>
</protein>
<proteinExistence type="predicted"/>
<dbReference type="GO" id="GO:0003676">
    <property type="term" value="F:nucleic acid binding"/>
    <property type="evidence" value="ECO:0007669"/>
    <property type="project" value="InterPro"/>
</dbReference>
<dbReference type="AlphaFoldDB" id="A0A1N7J3B4"/>
<organism evidence="3 4">
    <name type="scientific">Corynebacterium appendicis CIP 107643</name>
    <dbReference type="NCBI Taxonomy" id="1161099"/>
    <lineage>
        <taxon>Bacteria</taxon>
        <taxon>Bacillati</taxon>
        <taxon>Actinomycetota</taxon>
        <taxon>Actinomycetes</taxon>
        <taxon>Mycobacteriales</taxon>
        <taxon>Corynebacteriaceae</taxon>
        <taxon>Corynebacterium</taxon>
    </lineage>
</organism>
<dbReference type="GO" id="GO:0004519">
    <property type="term" value="F:endonuclease activity"/>
    <property type="evidence" value="ECO:0007669"/>
    <property type="project" value="UniProtKB-KW"/>
</dbReference>
<dbReference type="Pfam" id="PF01844">
    <property type="entry name" value="HNH"/>
    <property type="match status" value="1"/>
</dbReference>
<keyword evidence="3" id="KW-0255">Endonuclease</keyword>
<accession>A0A1N7J3B4</accession>
<dbReference type="Gene3D" id="1.10.30.50">
    <property type="match status" value="1"/>
</dbReference>
<dbReference type="STRING" id="1161099.SAMN05444817_103257"/>
<evidence type="ECO:0000256" key="1">
    <source>
        <dbReference type="SAM" id="MobiDB-lite"/>
    </source>
</evidence>
<feature type="domain" description="HNH nuclease" evidence="2">
    <location>
        <begin position="258"/>
        <end position="310"/>
    </location>
</feature>
<evidence type="ECO:0000313" key="3">
    <source>
        <dbReference type="EMBL" id="SIS43848.1"/>
    </source>
</evidence>
<feature type="region of interest" description="Disordered" evidence="1">
    <location>
        <begin position="122"/>
        <end position="141"/>
    </location>
</feature>
<dbReference type="CDD" id="cd00085">
    <property type="entry name" value="HNHc"/>
    <property type="match status" value="1"/>
</dbReference>
<keyword evidence="3" id="KW-0540">Nuclease</keyword>
<keyword evidence="4" id="KW-1185">Reference proteome</keyword>
<feature type="compositionally biased region" description="Basic residues" evidence="1">
    <location>
        <begin position="122"/>
        <end position="136"/>
    </location>
</feature>
<dbReference type="RefSeq" id="WP_076598855.1">
    <property type="nucleotide sequence ID" value="NZ_CP046976.1"/>
</dbReference>
<name>A0A1N7J3B4_9CORY</name>
<dbReference type="SMART" id="SM00507">
    <property type="entry name" value="HNHc"/>
    <property type="match status" value="1"/>
</dbReference>
<sequence length="361" mass="40631">MSRFASFLCTQTADALDVIAEFDSETARAAGIQPRRINEWALVHETYFGATKWTAQQRFAVQLARNRKMSIDQLALIEKQLKKVKDPRGKWELRFELLGVSGEYEAVRRKAKVLISEEPKPPKKQVRFSKTRHGRRTMTVTAEERDLADLEHALTRGIDPSKPAAPQLLENFLRRMRGRKGGVPEAVPRPMVLVPMPDLSRIMAGDGDDIVLGLTDATTMTGAEFLQQCVGEELELAAVHPQEGPVNLYRTQRLANQKQRDLARISSPVCPVPGCRHGADACEIHHITAWKNGGETNAANLAPLCRYHNRVNDDDPQRAKRGRIERARGTPRWRSPRGYLVPNHYHRYAAVDTLFGPRGPT</sequence>
<dbReference type="GO" id="GO:0008270">
    <property type="term" value="F:zinc ion binding"/>
    <property type="evidence" value="ECO:0007669"/>
    <property type="project" value="InterPro"/>
</dbReference>
<keyword evidence="3" id="KW-0378">Hydrolase</keyword>
<reference evidence="4" key="1">
    <citation type="submission" date="2017-01" db="EMBL/GenBank/DDBJ databases">
        <authorList>
            <person name="Varghese N."/>
            <person name="Submissions S."/>
        </authorList>
    </citation>
    <scope>NUCLEOTIDE SEQUENCE [LARGE SCALE GENOMIC DNA]</scope>
    <source>
        <strain evidence="4">DSM 44531</strain>
    </source>
</reference>